<protein>
    <submittedName>
        <fullName evidence="1">Uncharacterized protein</fullName>
    </submittedName>
</protein>
<keyword evidence="2" id="KW-1185">Reference proteome</keyword>
<comment type="caution">
    <text evidence="1">The sequence shown here is derived from an EMBL/GenBank/DDBJ whole genome shotgun (WGS) entry which is preliminary data.</text>
</comment>
<name>A0ABD1UV64_9LAMI</name>
<dbReference type="AlphaFoldDB" id="A0ABD1UV64"/>
<accession>A0ABD1UV64</accession>
<sequence>MEFVKKLYEELKETKIFEKMRKLLSAAGRPPRTQPAMQEEPLAFMEKRSNADTSFLVQTPENELPFSNSSGASRKLTHHQDNMAVQLFKYAIEKPDQRFLVLRRRSSVATVASTGATPDTSDGAQGFAIVAISGKATLPTGVVASTNCNGSTQWSRCHCDLRKMATPMGSAASAVCLSIAAALIVPPSLGSRLRQ</sequence>
<reference evidence="2" key="1">
    <citation type="submission" date="2024-07" db="EMBL/GenBank/DDBJ databases">
        <title>Two chromosome-level genome assemblies of Korean endemic species Abeliophyllum distichum and Forsythia ovata (Oleaceae).</title>
        <authorList>
            <person name="Jang H."/>
        </authorList>
    </citation>
    <scope>NUCLEOTIDE SEQUENCE [LARGE SCALE GENOMIC DNA]</scope>
</reference>
<organism evidence="1 2">
    <name type="scientific">Forsythia ovata</name>
    <dbReference type="NCBI Taxonomy" id="205694"/>
    <lineage>
        <taxon>Eukaryota</taxon>
        <taxon>Viridiplantae</taxon>
        <taxon>Streptophyta</taxon>
        <taxon>Embryophyta</taxon>
        <taxon>Tracheophyta</taxon>
        <taxon>Spermatophyta</taxon>
        <taxon>Magnoliopsida</taxon>
        <taxon>eudicotyledons</taxon>
        <taxon>Gunneridae</taxon>
        <taxon>Pentapetalae</taxon>
        <taxon>asterids</taxon>
        <taxon>lamiids</taxon>
        <taxon>Lamiales</taxon>
        <taxon>Oleaceae</taxon>
        <taxon>Forsythieae</taxon>
        <taxon>Forsythia</taxon>
    </lineage>
</organism>
<dbReference type="Proteomes" id="UP001604277">
    <property type="component" value="Unassembled WGS sequence"/>
</dbReference>
<gene>
    <name evidence="1" type="ORF">Fot_21560</name>
</gene>
<evidence type="ECO:0000313" key="1">
    <source>
        <dbReference type="EMBL" id="KAL2528959.1"/>
    </source>
</evidence>
<evidence type="ECO:0000313" key="2">
    <source>
        <dbReference type="Proteomes" id="UP001604277"/>
    </source>
</evidence>
<dbReference type="EMBL" id="JBFOLJ010000006">
    <property type="protein sequence ID" value="KAL2528959.1"/>
    <property type="molecule type" value="Genomic_DNA"/>
</dbReference>
<proteinExistence type="predicted"/>